<reference evidence="1 2" key="2">
    <citation type="journal article" date="2012" name="Open Biol.">
        <title>Characteristics of nucleosomes and linker DNA regions on the genome of the basidiomycete Mixia osmundae revealed by mono- and dinucleosome mapping.</title>
        <authorList>
            <person name="Nishida H."/>
            <person name="Kondo S."/>
            <person name="Matsumoto T."/>
            <person name="Suzuki Y."/>
            <person name="Yoshikawa H."/>
            <person name="Taylor T.D."/>
            <person name="Sugiyama J."/>
        </authorList>
    </citation>
    <scope>NUCLEOTIDE SEQUENCE [LARGE SCALE GENOMIC DNA]</scope>
    <source>
        <strain evidence="2">CBS 9802 / IAM 14324 / JCM 22182 / KY 12970</strain>
    </source>
</reference>
<dbReference type="Proteomes" id="UP000009131">
    <property type="component" value="Unassembled WGS sequence"/>
</dbReference>
<sequence>MSGISCAVSGLCADEADLGLRQYYDCCRAVLIVRFDAHYSEDTIENLTASLENYCAPDPRAEKPKCDDPRGWPGHTACNILSSTLTVDGNRYTPTVVPAAP</sequence>
<dbReference type="RefSeq" id="XP_014567845.1">
    <property type="nucleotide sequence ID" value="XM_014712359.1"/>
</dbReference>
<organism evidence="1 2">
    <name type="scientific">Mixia osmundae (strain CBS 9802 / IAM 14324 / JCM 22182 / KY 12970)</name>
    <dbReference type="NCBI Taxonomy" id="764103"/>
    <lineage>
        <taxon>Eukaryota</taxon>
        <taxon>Fungi</taxon>
        <taxon>Dikarya</taxon>
        <taxon>Basidiomycota</taxon>
        <taxon>Pucciniomycotina</taxon>
        <taxon>Mixiomycetes</taxon>
        <taxon>Mixiales</taxon>
        <taxon>Mixiaceae</taxon>
        <taxon>Mixia</taxon>
    </lineage>
</organism>
<dbReference type="HOGENOM" id="CLU_2292352_0_0_1"/>
<dbReference type="AlphaFoldDB" id="G7E8F3"/>
<accession>G7E8F3</accession>
<dbReference type="EMBL" id="BABT02000179">
    <property type="protein sequence ID" value="GAA99113.1"/>
    <property type="molecule type" value="Genomic_DNA"/>
</dbReference>
<reference evidence="1 2" key="1">
    <citation type="journal article" date="2011" name="J. Gen. Appl. Microbiol.">
        <title>Draft genome sequencing of the enigmatic basidiomycete Mixia osmundae.</title>
        <authorList>
            <person name="Nishida H."/>
            <person name="Nagatsuka Y."/>
            <person name="Sugiyama J."/>
        </authorList>
    </citation>
    <scope>NUCLEOTIDE SEQUENCE [LARGE SCALE GENOMIC DNA]</scope>
    <source>
        <strain evidence="2">CBS 9802 / IAM 14324 / JCM 22182 / KY 12970</strain>
    </source>
</reference>
<evidence type="ECO:0000313" key="1">
    <source>
        <dbReference type="EMBL" id="GAA99113.1"/>
    </source>
</evidence>
<proteinExistence type="predicted"/>
<dbReference type="InParanoid" id="G7E8F3"/>
<gene>
    <name evidence="1" type="primary">Mo05802</name>
    <name evidence="1" type="ORF">E5Q_05802</name>
</gene>
<keyword evidence="2" id="KW-1185">Reference proteome</keyword>
<protein>
    <submittedName>
        <fullName evidence="1">Uncharacterized protein</fullName>
    </submittedName>
</protein>
<comment type="caution">
    <text evidence="1">The sequence shown here is derived from an EMBL/GenBank/DDBJ whole genome shotgun (WGS) entry which is preliminary data.</text>
</comment>
<name>G7E8F3_MIXOS</name>
<evidence type="ECO:0000313" key="2">
    <source>
        <dbReference type="Proteomes" id="UP000009131"/>
    </source>
</evidence>